<dbReference type="Pfam" id="PF07728">
    <property type="entry name" value="AAA_5"/>
    <property type="match status" value="1"/>
</dbReference>
<gene>
    <name evidence="3" type="ORF">HCG48_16990</name>
</gene>
<evidence type="ECO:0000256" key="1">
    <source>
        <dbReference type="SAM" id="MobiDB-lite"/>
    </source>
</evidence>
<dbReference type="KEGG" id="oxy:HCG48_16990"/>
<reference evidence="3 4" key="1">
    <citation type="submission" date="2020-04" db="EMBL/GenBank/DDBJ databases">
        <authorList>
            <person name="Basu S."/>
            <person name="Maruthanayagam V."/>
            <person name="Chakraborty S."/>
            <person name="Pramanik A."/>
            <person name="Mukherjee J."/>
            <person name="Brink B."/>
        </authorList>
    </citation>
    <scope>NUCLEOTIDE SEQUENCE [LARGE SCALE GENOMIC DNA]</scope>
    <source>
        <strain evidence="3 4">AP17</strain>
    </source>
</reference>
<dbReference type="AlphaFoldDB" id="A0A6H1U204"/>
<organism evidence="3 4">
    <name type="scientific">Oxynema aestuarii AP17</name>
    <dbReference type="NCBI Taxonomy" id="2064643"/>
    <lineage>
        <taxon>Bacteria</taxon>
        <taxon>Bacillati</taxon>
        <taxon>Cyanobacteriota</taxon>
        <taxon>Cyanophyceae</taxon>
        <taxon>Oscillatoriophycideae</taxon>
        <taxon>Oscillatoriales</taxon>
        <taxon>Oscillatoriaceae</taxon>
        <taxon>Oxynema</taxon>
        <taxon>Oxynema aestuarii</taxon>
    </lineage>
</organism>
<dbReference type="RefSeq" id="WP_168570214.1">
    <property type="nucleotide sequence ID" value="NZ_CP051167.1"/>
</dbReference>
<evidence type="ECO:0000259" key="2">
    <source>
        <dbReference type="SMART" id="SM00382"/>
    </source>
</evidence>
<dbReference type="InterPro" id="IPR011704">
    <property type="entry name" value="ATPase_dyneun-rel_AAA"/>
</dbReference>
<dbReference type="GO" id="GO:0005524">
    <property type="term" value="F:ATP binding"/>
    <property type="evidence" value="ECO:0007669"/>
    <property type="project" value="InterPro"/>
</dbReference>
<dbReference type="InterPro" id="IPR003593">
    <property type="entry name" value="AAA+_ATPase"/>
</dbReference>
<dbReference type="Proteomes" id="UP000500857">
    <property type="component" value="Chromosome"/>
</dbReference>
<dbReference type="PANTHER" id="PTHR42759">
    <property type="entry name" value="MOXR FAMILY PROTEIN"/>
    <property type="match status" value="1"/>
</dbReference>
<accession>A0A6H1U204</accession>
<feature type="domain" description="AAA+ ATPase" evidence="2">
    <location>
        <begin position="52"/>
        <end position="244"/>
    </location>
</feature>
<dbReference type="Gene3D" id="3.40.50.300">
    <property type="entry name" value="P-loop containing nucleotide triphosphate hydrolases"/>
    <property type="match status" value="1"/>
</dbReference>
<proteinExistence type="predicted"/>
<dbReference type="EMBL" id="CP051167">
    <property type="protein sequence ID" value="QIZ72063.1"/>
    <property type="molecule type" value="Genomic_DNA"/>
</dbReference>
<protein>
    <submittedName>
        <fullName evidence="3">MoxR family ATPase</fullName>
    </submittedName>
</protein>
<dbReference type="SMART" id="SM00382">
    <property type="entry name" value="AAA"/>
    <property type="match status" value="1"/>
</dbReference>
<dbReference type="GO" id="GO:0016887">
    <property type="term" value="F:ATP hydrolysis activity"/>
    <property type="evidence" value="ECO:0007669"/>
    <property type="project" value="InterPro"/>
</dbReference>
<evidence type="ECO:0000313" key="3">
    <source>
        <dbReference type="EMBL" id="QIZ72063.1"/>
    </source>
</evidence>
<dbReference type="SUPFAM" id="SSF52540">
    <property type="entry name" value="P-loop containing nucleoside triphosphate hydrolases"/>
    <property type="match status" value="1"/>
</dbReference>
<feature type="compositionally biased region" description="Polar residues" evidence="1">
    <location>
        <begin position="119"/>
        <end position="136"/>
    </location>
</feature>
<dbReference type="PANTHER" id="PTHR42759:SF1">
    <property type="entry name" value="MAGNESIUM-CHELATASE SUBUNIT CHLD"/>
    <property type="match status" value="1"/>
</dbReference>
<dbReference type="InterPro" id="IPR050764">
    <property type="entry name" value="CbbQ/NirQ/NorQ/GpvN"/>
</dbReference>
<dbReference type="CDD" id="cd00009">
    <property type="entry name" value="AAA"/>
    <property type="match status" value="1"/>
</dbReference>
<sequence length="353" mass="41155">MSRVTERFYIDPKYQLETIPKEIENNIPQEPEPYYCDPQSGLIKAVNLAIYLRRPLLLEGEAGCGKTRLARAVAHQLRLPYYRWDVRSNSKAQDGLYTYDAILRLHDVQIQQFTRQFTPQCSQPTAGSSDTLQTNPIEDEQPTQRRNPSNPKDYRTLGALGKAFDFKSCPSVVLIDEIDKASIDFPNDLLTVLDEPWKFEIPETGEVIEATEHNRPIVIITSNREKGNLPAPFLRRCIYFYIEFPKDRLKEIVRTHDDQANQQKQLERTTATHSREDGEIIDRSIECFLKIREDESLVKKPGTSEFLDWLEALRNFDNELVNPAKQLTKYYPIPHRELLFKHSEDWLKDWKVS</sequence>
<evidence type="ECO:0000313" key="4">
    <source>
        <dbReference type="Proteomes" id="UP000500857"/>
    </source>
</evidence>
<feature type="region of interest" description="Disordered" evidence="1">
    <location>
        <begin position="119"/>
        <end position="153"/>
    </location>
</feature>
<keyword evidence="4" id="KW-1185">Reference proteome</keyword>
<name>A0A6H1U204_9CYAN</name>
<dbReference type="InterPro" id="IPR027417">
    <property type="entry name" value="P-loop_NTPase"/>
</dbReference>